<dbReference type="GO" id="GO:0016020">
    <property type="term" value="C:membrane"/>
    <property type="evidence" value="ECO:0007669"/>
    <property type="project" value="UniProtKB-SubCell"/>
</dbReference>
<evidence type="ECO:0000256" key="5">
    <source>
        <dbReference type="SAM" id="Phobius"/>
    </source>
</evidence>
<feature type="transmembrane region" description="Helical" evidence="5">
    <location>
        <begin position="257"/>
        <end position="282"/>
    </location>
</feature>
<dbReference type="Pfam" id="PF06664">
    <property type="entry name" value="WLS-like_TM"/>
    <property type="match status" value="1"/>
</dbReference>
<dbReference type="PANTHER" id="PTHR31918:SF1">
    <property type="entry name" value="TRANSMEMBRANE PROTEIN 181"/>
    <property type="match status" value="1"/>
</dbReference>
<keyword evidence="2 5" id="KW-0812">Transmembrane</keyword>
<evidence type="ECO:0000256" key="3">
    <source>
        <dbReference type="ARBA" id="ARBA00022989"/>
    </source>
</evidence>
<evidence type="ECO:0000256" key="4">
    <source>
        <dbReference type="ARBA" id="ARBA00023136"/>
    </source>
</evidence>
<feature type="transmembrane region" description="Helical" evidence="5">
    <location>
        <begin position="377"/>
        <end position="398"/>
    </location>
</feature>
<feature type="transmembrane region" description="Helical" evidence="5">
    <location>
        <begin position="197"/>
        <end position="220"/>
    </location>
</feature>
<feature type="domain" description="Wntless-like transmembrane" evidence="6">
    <location>
        <begin position="190"/>
        <end position="431"/>
    </location>
</feature>
<accession>A0AAN7Z2K8</accession>
<gene>
    <name evidence="7" type="ORF">RB653_003526</name>
</gene>
<dbReference type="AlphaFoldDB" id="A0AAN7Z2K8"/>
<sequence length="455" mass="50550">MVSTSADIGSPKIITNIDIISVRRLIIAGVLCFIALIIAIIVGATGPDVYESVSFNLYQCPDNSHIFTSNCSGQQLYPSSGPWSQYFDTISSLNKFWALQATPYSNNLTSFTSEQVTFLVTIYGNQGSVVKTQNSTQTVVCNTGFGQCNTFTLIDEEDLESISYSVDISIVSENSTIIGDIDFSVWRNSSSFSSFEIVTHLTLLIISAIAIIGFLIAMRSFSLINWAFEQKFLFALFFGILLSNNPFYGIQYATQGAFFPFLNAFFDVIFLSIFSLYSLMILDRIRLESKKVECDFSTISKVVIVVIFMVLGLILFSWINVRDRKDPIIGSATSESGIQALFYLVATVFICILLWILLLVITAFPVAYARQYLFAKYLFTATPIVVFVFSILIGIVAGTFGPLNPNSLSVMYFNVLNNVFVAIVAYSYWPNANPFHKGVIGSGEEQSLVYQDDEI</sequence>
<feature type="transmembrane region" description="Helical" evidence="5">
    <location>
        <begin position="232"/>
        <end position="251"/>
    </location>
</feature>
<proteinExistence type="predicted"/>
<evidence type="ECO:0000313" key="7">
    <source>
        <dbReference type="EMBL" id="KAK5581945.1"/>
    </source>
</evidence>
<evidence type="ECO:0000259" key="6">
    <source>
        <dbReference type="Pfam" id="PF06664"/>
    </source>
</evidence>
<reference evidence="7 8" key="1">
    <citation type="submission" date="2023-11" db="EMBL/GenBank/DDBJ databases">
        <title>Dfirmibasis_genome.</title>
        <authorList>
            <person name="Edelbroek B."/>
            <person name="Kjellin J."/>
            <person name="Jerlstrom-Hultqvist J."/>
            <person name="Soderbom F."/>
        </authorList>
    </citation>
    <scope>NUCLEOTIDE SEQUENCE [LARGE SCALE GENOMIC DNA]</scope>
    <source>
        <strain evidence="7 8">TNS-C-14</strain>
    </source>
</reference>
<feature type="transmembrane region" description="Helical" evidence="5">
    <location>
        <begin position="341"/>
        <end position="365"/>
    </location>
</feature>
<dbReference type="Proteomes" id="UP001344447">
    <property type="component" value="Unassembled WGS sequence"/>
</dbReference>
<dbReference type="PANTHER" id="PTHR31918">
    <property type="entry name" value="TRANSMEMBRANE PROTEIN 181"/>
    <property type="match status" value="1"/>
</dbReference>
<keyword evidence="3 5" id="KW-1133">Transmembrane helix</keyword>
<keyword evidence="8" id="KW-1185">Reference proteome</keyword>
<organism evidence="7 8">
    <name type="scientific">Dictyostelium firmibasis</name>
    <dbReference type="NCBI Taxonomy" id="79012"/>
    <lineage>
        <taxon>Eukaryota</taxon>
        <taxon>Amoebozoa</taxon>
        <taxon>Evosea</taxon>
        <taxon>Eumycetozoa</taxon>
        <taxon>Dictyostelia</taxon>
        <taxon>Dictyosteliales</taxon>
        <taxon>Dictyosteliaceae</taxon>
        <taxon>Dictyostelium</taxon>
    </lineage>
</organism>
<feature type="transmembrane region" description="Helical" evidence="5">
    <location>
        <begin position="25"/>
        <end position="46"/>
    </location>
</feature>
<protein>
    <recommendedName>
        <fullName evidence="6">Wntless-like transmembrane domain-containing protein</fullName>
    </recommendedName>
</protein>
<feature type="transmembrane region" description="Helical" evidence="5">
    <location>
        <begin position="302"/>
        <end position="321"/>
    </location>
</feature>
<evidence type="ECO:0000256" key="1">
    <source>
        <dbReference type="ARBA" id="ARBA00004141"/>
    </source>
</evidence>
<evidence type="ECO:0000256" key="2">
    <source>
        <dbReference type="ARBA" id="ARBA00022692"/>
    </source>
</evidence>
<dbReference type="GO" id="GO:0015643">
    <property type="term" value="F:toxic substance binding"/>
    <property type="evidence" value="ECO:0007669"/>
    <property type="project" value="InterPro"/>
</dbReference>
<keyword evidence="4 5" id="KW-0472">Membrane</keyword>
<comment type="subcellular location">
    <subcellularLocation>
        <location evidence="1">Membrane</location>
        <topology evidence="1">Multi-pass membrane protein</topology>
    </subcellularLocation>
</comment>
<comment type="caution">
    <text evidence="7">The sequence shown here is derived from an EMBL/GenBank/DDBJ whole genome shotgun (WGS) entry which is preliminary data.</text>
</comment>
<feature type="transmembrane region" description="Helical" evidence="5">
    <location>
        <begin position="410"/>
        <end position="429"/>
    </location>
</feature>
<dbReference type="InterPro" id="IPR040416">
    <property type="entry name" value="TMEM181"/>
</dbReference>
<evidence type="ECO:0000313" key="8">
    <source>
        <dbReference type="Proteomes" id="UP001344447"/>
    </source>
</evidence>
<dbReference type="InterPro" id="IPR047843">
    <property type="entry name" value="WLS-like_TM"/>
</dbReference>
<name>A0AAN7Z2K8_9MYCE</name>
<dbReference type="EMBL" id="JAVFKY010000001">
    <property type="protein sequence ID" value="KAK5581945.1"/>
    <property type="molecule type" value="Genomic_DNA"/>
</dbReference>